<comment type="caution">
    <text evidence="2">The sequence shown here is derived from an EMBL/GenBank/DDBJ whole genome shotgun (WGS) entry which is preliminary data.</text>
</comment>
<dbReference type="EMBL" id="JTDY01002944">
    <property type="protein sequence ID" value="KOB70441.1"/>
    <property type="molecule type" value="Genomic_DNA"/>
</dbReference>
<organism evidence="2 3">
    <name type="scientific">Operophtera brumata</name>
    <name type="common">Winter moth</name>
    <name type="synonym">Phalaena brumata</name>
    <dbReference type="NCBI Taxonomy" id="104452"/>
    <lineage>
        <taxon>Eukaryota</taxon>
        <taxon>Metazoa</taxon>
        <taxon>Ecdysozoa</taxon>
        <taxon>Arthropoda</taxon>
        <taxon>Hexapoda</taxon>
        <taxon>Insecta</taxon>
        <taxon>Pterygota</taxon>
        <taxon>Neoptera</taxon>
        <taxon>Endopterygota</taxon>
        <taxon>Lepidoptera</taxon>
        <taxon>Glossata</taxon>
        <taxon>Ditrysia</taxon>
        <taxon>Geometroidea</taxon>
        <taxon>Geometridae</taxon>
        <taxon>Larentiinae</taxon>
        <taxon>Operophtera</taxon>
    </lineage>
</organism>
<keyword evidence="3" id="KW-1185">Reference proteome</keyword>
<feature type="compositionally biased region" description="Polar residues" evidence="1">
    <location>
        <begin position="60"/>
        <end position="72"/>
    </location>
</feature>
<reference evidence="2 3" key="1">
    <citation type="journal article" date="2015" name="Genome Biol. Evol.">
        <title>The genome of winter moth (Operophtera brumata) provides a genomic perspective on sexual dimorphism and phenology.</title>
        <authorList>
            <person name="Derks M.F."/>
            <person name="Smit S."/>
            <person name="Salis L."/>
            <person name="Schijlen E."/>
            <person name="Bossers A."/>
            <person name="Mateman C."/>
            <person name="Pijl A.S."/>
            <person name="de Ridder D."/>
            <person name="Groenen M.A."/>
            <person name="Visser M.E."/>
            <person name="Megens H.J."/>
        </authorList>
    </citation>
    <scope>NUCLEOTIDE SEQUENCE [LARGE SCALE GENOMIC DNA]</scope>
    <source>
        <strain evidence="2">WM2013NL</strain>
        <tissue evidence="2">Head and thorax</tissue>
    </source>
</reference>
<gene>
    <name evidence="2" type="ORF">OBRU01_15303</name>
</gene>
<feature type="region of interest" description="Disordered" evidence="1">
    <location>
        <begin position="34"/>
        <end position="72"/>
    </location>
</feature>
<name>A0A0L7L533_OPEBR</name>
<dbReference type="Proteomes" id="UP000037510">
    <property type="component" value="Unassembled WGS sequence"/>
</dbReference>
<evidence type="ECO:0000313" key="2">
    <source>
        <dbReference type="EMBL" id="KOB70441.1"/>
    </source>
</evidence>
<evidence type="ECO:0000313" key="3">
    <source>
        <dbReference type="Proteomes" id="UP000037510"/>
    </source>
</evidence>
<dbReference type="AlphaFoldDB" id="A0A0L7L533"/>
<accession>A0A0L7L533</accession>
<sequence length="109" mass="12007">MRQAHITTQHSLHSRLHHEELDGVYVQHGRGLAAVHARRASGGSPPHHRKGEPSPEEKVTVSSLQGSTMKSWMESTCSMDEGSLPCMLGEPREAVLPITGRENPAPRKR</sequence>
<evidence type="ECO:0000256" key="1">
    <source>
        <dbReference type="SAM" id="MobiDB-lite"/>
    </source>
</evidence>
<proteinExistence type="predicted"/>
<protein>
    <submittedName>
        <fullName evidence="2">Uncharacterized protein</fullName>
    </submittedName>
</protein>